<name>A0ABS6SN39_9SPHN</name>
<dbReference type="EMBL" id="JAGSPB010000002">
    <property type="protein sequence ID" value="MBV7266443.1"/>
    <property type="molecule type" value="Genomic_DNA"/>
</dbReference>
<keyword evidence="2" id="KW-1185">Reference proteome</keyword>
<protein>
    <submittedName>
        <fullName evidence="1">Uncharacterized protein</fullName>
    </submittedName>
</protein>
<organism evidence="1 2">
    <name type="scientific">Erythrobacter ani</name>
    <dbReference type="NCBI Taxonomy" id="2827235"/>
    <lineage>
        <taxon>Bacteria</taxon>
        <taxon>Pseudomonadati</taxon>
        <taxon>Pseudomonadota</taxon>
        <taxon>Alphaproteobacteria</taxon>
        <taxon>Sphingomonadales</taxon>
        <taxon>Erythrobacteraceae</taxon>
        <taxon>Erythrobacter/Porphyrobacter group</taxon>
        <taxon>Erythrobacter</taxon>
    </lineage>
</organism>
<accession>A0ABS6SN39</accession>
<sequence>MAKATDIPTDLTLDIGGEISPDDFVAAVRNFFGYVREITQDQAGDGAKIEWSVVVKEGSNLIGLEPSDAAPASRLAMIYNKASYGIEALEKGDVSGAGLSERAVNHLNTLSEISSRTTSQATYRVWVRKNPKTVGASISKAIKQSWESDYYDVGTIEGRLEAIQDASGALKIRVQDYLYPKPISCVVPEKMIEQVFASFRKRVEITGKVHYRRGGTPISIEAFEIEILPEDDELPTASDVRGIFAA</sequence>
<evidence type="ECO:0000313" key="1">
    <source>
        <dbReference type="EMBL" id="MBV7266443.1"/>
    </source>
</evidence>
<comment type="caution">
    <text evidence="1">The sequence shown here is derived from an EMBL/GenBank/DDBJ whole genome shotgun (WGS) entry which is preliminary data.</text>
</comment>
<proteinExistence type="predicted"/>
<gene>
    <name evidence="1" type="ORF">KCG45_09655</name>
</gene>
<reference evidence="1 2" key="1">
    <citation type="submission" date="2021-04" db="EMBL/GenBank/DDBJ databases">
        <authorList>
            <person name="Pira H."/>
            <person name="Risdian C."/>
            <person name="Wink J."/>
        </authorList>
    </citation>
    <scope>NUCLEOTIDE SEQUENCE [LARGE SCALE GENOMIC DNA]</scope>
    <source>
        <strain evidence="1 2">WH131</strain>
    </source>
</reference>
<evidence type="ECO:0000313" key="2">
    <source>
        <dbReference type="Proteomes" id="UP000699975"/>
    </source>
</evidence>
<dbReference type="RefSeq" id="WP_218317037.1">
    <property type="nucleotide sequence ID" value="NZ_JAGSPB010000002.1"/>
</dbReference>
<dbReference type="Proteomes" id="UP000699975">
    <property type="component" value="Unassembled WGS sequence"/>
</dbReference>